<name>A0A177TXA2_9BASI</name>
<feature type="compositionally biased region" description="Basic and acidic residues" evidence="5">
    <location>
        <begin position="961"/>
        <end position="980"/>
    </location>
</feature>
<feature type="compositionally biased region" description="Low complexity" evidence="5">
    <location>
        <begin position="769"/>
        <end position="818"/>
    </location>
</feature>
<feature type="compositionally biased region" description="Polar residues" evidence="5">
    <location>
        <begin position="145"/>
        <end position="178"/>
    </location>
</feature>
<dbReference type="SMART" id="SM00360">
    <property type="entry name" value="RRM"/>
    <property type="match status" value="2"/>
</dbReference>
<dbReference type="PROSITE" id="PS50102">
    <property type="entry name" value="RRM"/>
    <property type="match status" value="2"/>
</dbReference>
<reference evidence="7" key="1">
    <citation type="submission" date="2016-04" db="EMBL/GenBank/DDBJ databases">
        <authorList>
            <person name="Nguyen H.D."/>
            <person name="Samba Siva P."/>
            <person name="Cullis J."/>
            <person name="Levesque C.A."/>
            <person name="Hambleton S."/>
        </authorList>
    </citation>
    <scope>NUCLEOTIDE SEQUENCE</scope>
    <source>
        <strain evidence="7">DAOMC 236416</strain>
    </source>
</reference>
<dbReference type="PANTHER" id="PTHR48027">
    <property type="entry name" value="HETEROGENEOUS NUCLEAR RIBONUCLEOPROTEIN 87F-RELATED"/>
    <property type="match status" value="1"/>
</dbReference>
<feature type="compositionally biased region" description="Low complexity" evidence="5">
    <location>
        <begin position="990"/>
        <end position="1031"/>
    </location>
</feature>
<dbReference type="EMBL" id="LWDF02000130">
    <property type="protein sequence ID" value="KAE8256422.1"/>
    <property type="molecule type" value="Genomic_DNA"/>
</dbReference>
<evidence type="ECO:0000259" key="6">
    <source>
        <dbReference type="PROSITE" id="PS50102"/>
    </source>
</evidence>
<comment type="caution">
    <text evidence="7">The sequence shown here is derived from an EMBL/GenBank/DDBJ whole genome shotgun (WGS) entry which is preliminary data.</text>
</comment>
<organism evidence="7 8">
    <name type="scientific">Tilletia indica</name>
    <dbReference type="NCBI Taxonomy" id="43049"/>
    <lineage>
        <taxon>Eukaryota</taxon>
        <taxon>Fungi</taxon>
        <taxon>Dikarya</taxon>
        <taxon>Basidiomycota</taxon>
        <taxon>Ustilaginomycotina</taxon>
        <taxon>Exobasidiomycetes</taxon>
        <taxon>Tilletiales</taxon>
        <taxon>Tilletiaceae</taxon>
        <taxon>Tilletia</taxon>
    </lineage>
</organism>
<evidence type="ECO:0000256" key="2">
    <source>
        <dbReference type="ARBA" id="ARBA00022771"/>
    </source>
</evidence>
<dbReference type="Pfam" id="PF00076">
    <property type="entry name" value="RRM_1"/>
    <property type="match status" value="2"/>
</dbReference>
<dbReference type="Gene3D" id="3.30.70.330">
    <property type="match status" value="2"/>
</dbReference>
<keyword evidence="4" id="KW-0694">RNA-binding</keyword>
<keyword evidence="1" id="KW-0479">Metal-binding</keyword>
<feature type="region of interest" description="Disordered" evidence="5">
    <location>
        <begin position="1072"/>
        <end position="1156"/>
    </location>
</feature>
<keyword evidence="2" id="KW-0863">Zinc-finger</keyword>
<feature type="region of interest" description="Disordered" evidence="5">
    <location>
        <begin position="1"/>
        <end position="195"/>
    </location>
</feature>
<feature type="region of interest" description="Disordered" evidence="5">
    <location>
        <begin position="453"/>
        <end position="532"/>
    </location>
</feature>
<dbReference type="FunFam" id="3.30.70.330:FF:000476">
    <property type="entry name" value="Zinc finger CCCH domain-containing protein 4"/>
    <property type="match status" value="1"/>
</dbReference>
<accession>A0A177TXA2</accession>
<feature type="compositionally biased region" description="Low complexity" evidence="5">
    <location>
        <begin position="852"/>
        <end position="862"/>
    </location>
</feature>
<keyword evidence="3" id="KW-0862">Zinc</keyword>
<keyword evidence="8" id="KW-1185">Reference proteome</keyword>
<feature type="domain" description="RRM" evidence="6">
    <location>
        <begin position="328"/>
        <end position="447"/>
    </location>
</feature>
<feature type="region of interest" description="Disordered" evidence="5">
    <location>
        <begin position="567"/>
        <end position="604"/>
    </location>
</feature>
<feature type="compositionally biased region" description="Polar residues" evidence="5">
    <location>
        <begin position="946"/>
        <end position="958"/>
    </location>
</feature>
<evidence type="ECO:0000256" key="1">
    <source>
        <dbReference type="ARBA" id="ARBA00022723"/>
    </source>
</evidence>
<dbReference type="InterPro" id="IPR000504">
    <property type="entry name" value="RRM_dom"/>
</dbReference>
<evidence type="ECO:0000313" key="8">
    <source>
        <dbReference type="Proteomes" id="UP000077521"/>
    </source>
</evidence>
<dbReference type="InterPro" id="IPR052462">
    <property type="entry name" value="SLIRP/GR-RBP-like"/>
</dbReference>
<dbReference type="GO" id="GO:0008270">
    <property type="term" value="F:zinc ion binding"/>
    <property type="evidence" value="ECO:0007669"/>
    <property type="project" value="UniProtKB-KW"/>
</dbReference>
<feature type="compositionally biased region" description="Polar residues" evidence="5">
    <location>
        <begin position="581"/>
        <end position="600"/>
    </location>
</feature>
<feature type="region of interest" description="Disordered" evidence="5">
    <location>
        <begin position="265"/>
        <end position="285"/>
    </location>
</feature>
<evidence type="ECO:0000256" key="5">
    <source>
        <dbReference type="SAM" id="MobiDB-lite"/>
    </source>
</evidence>
<evidence type="ECO:0000313" key="7">
    <source>
        <dbReference type="EMBL" id="KAE8256422.1"/>
    </source>
</evidence>
<feature type="compositionally biased region" description="Basic and acidic residues" evidence="5">
    <location>
        <begin position="863"/>
        <end position="878"/>
    </location>
</feature>
<feature type="compositionally biased region" description="Basic and acidic residues" evidence="5">
    <location>
        <begin position="22"/>
        <end position="33"/>
    </location>
</feature>
<proteinExistence type="predicted"/>
<gene>
    <name evidence="7" type="ORF">A4X13_0g2637</name>
</gene>
<reference evidence="7" key="2">
    <citation type="journal article" date="2019" name="IMA Fungus">
        <title>Genome sequencing and comparison of five Tilletia species to identify candidate genes for the detection of regulated species infecting wheat.</title>
        <authorList>
            <person name="Nguyen H.D.T."/>
            <person name="Sultana T."/>
            <person name="Kesanakurti P."/>
            <person name="Hambleton S."/>
        </authorList>
    </citation>
    <scope>NUCLEOTIDE SEQUENCE</scope>
    <source>
        <strain evidence="7">DAOMC 236416</strain>
    </source>
</reference>
<protein>
    <recommendedName>
        <fullName evidence="6">RRM domain-containing protein</fullName>
    </recommendedName>
</protein>
<dbReference type="AlphaFoldDB" id="A0A177TXA2"/>
<dbReference type="SUPFAM" id="SSF54928">
    <property type="entry name" value="RNA-binding domain, RBD"/>
    <property type="match status" value="1"/>
</dbReference>
<feature type="domain" description="RRM" evidence="6">
    <location>
        <begin position="621"/>
        <end position="693"/>
    </location>
</feature>
<dbReference type="Proteomes" id="UP000077521">
    <property type="component" value="Unassembled WGS sequence"/>
</dbReference>
<sequence length="1156" mass="122190">MQRGSHDAQAGSYQDSINGQGRDVEHQQNDSHDSAAGNSITSSDGPRKERMNSAQPLGSALQDPFGHNRTGMNHWRSVTDNARPLRPVAQHSPPNAAGDSGPGTAGQQHPGHGPPFGPLDVPFTLSPSLRFDRSRSSASDRASATSGVNDSASSFGLTNDHTSSRSFISPPSTLSTFSEMMPHGKHPQEGPAGIGVDSRMPWQMSSLQPMYEFLLPPAHAERGMLAGPRPPAGSIPDKNMLNRFQGQVQGAQVPKNFLPAYPQGEGERKVEVGRPSSVAGGWAEPQMGRMSPPEYLPPDYFQGPALALPPPNMTRQLSGAAQGGAQEFSIFVGDLSPDLRENDLVNQFLQPPPWPPSHPFAIVHAHAQQAQGNYNPPTRIGPAPFLSTKSAKIMTDPVTGMSRGFGFVRFTQEADCSRALVEMQGVVVNPVHGLSPGRPLRVCTATPKNRNTNAGAQFPEPEANPAFYGSGPAGGNFGPNFNRPPQHQASGNQPGMPGMSPLPPLQMASFGGPGLAPRQGGPFPGPEQLRALSPAGGQTPAGIMHAQALARDPGHMDRPPLGFGQALSQMGMPPHGHAPDTGSNGFPSQMGSPSSAIGPNSSASATSMLLSSSSALDPTNTTVFVGGLSSLISEETLKTFFVPFGEITYVKIPPGKGCGFVQFVSKTDAERAIERMQGFPIGGGRIRLSWGRSQGDKAAAAAAQAATHAAQLGHLAGLAGLSGLSATQLAQLAGLSSALSAVQRSASVASTPPSADPNSALLQQIAASLSAASPPSNSNGSAMPSSPQPHQQGYAQQQPHHPSIPQQQQQQPKQQSPPGSFDLNAFAALSDSLNHQQLSSLLSNLTRQAATNNNGNNGNNGNIHERSHSHNHNEDEHDALSASLAKMAIDPAVLNRLRDATGGSDFGNSHFSQSGLSGGRPSPLTNLLKSSTFSPFSPAISPVVGGSTQLPAEDSNGQADHGYDARDGVNRQRPDPREYSRGQNAEESAQQQQQQQHHQQMQMQMQHHQNQQQQQQQQHQQLQHHQQPQQQLAKSPRLVDAMRNGGLGSLDHDEMLRMLMWHEQYGHQYHPSGSNQGFAARPQDMGSDLAPSTSRSPPQGALDQGLRQNNKERGSFDHSVSTPLARNGAGLRSPPPSMVRGGLSHDQGGEGQAHGF</sequence>
<dbReference type="InterPro" id="IPR012677">
    <property type="entry name" value="Nucleotide-bd_a/b_plait_sf"/>
</dbReference>
<feature type="region of interest" description="Disordered" evidence="5">
    <location>
        <begin position="849"/>
        <end position="878"/>
    </location>
</feature>
<dbReference type="InterPro" id="IPR035979">
    <property type="entry name" value="RBD_domain_sf"/>
</dbReference>
<dbReference type="CDD" id="cd12346">
    <property type="entry name" value="RRM3_NGR1_NAM8_like"/>
    <property type="match status" value="1"/>
</dbReference>
<feature type="region of interest" description="Disordered" evidence="5">
    <location>
        <begin position="769"/>
        <end position="823"/>
    </location>
</feature>
<feature type="region of interest" description="Disordered" evidence="5">
    <location>
        <begin position="940"/>
        <end position="1035"/>
    </location>
</feature>
<evidence type="ECO:0000256" key="3">
    <source>
        <dbReference type="ARBA" id="ARBA00022833"/>
    </source>
</evidence>
<dbReference type="GO" id="GO:0003723">
    <property type="term" value="F:RNA binding"/>
    <property type="evidence" value="ECO:0007669"/>
    <property type="project" value="UniProtKB-UniRule"/>
</dbReference>
<evidence type="ECO:0000256" key="4">
    <source>
        <dbReference type="ARBA" id="ARBA00022884"/>
    </source>
</evidence>